<reference evidence="1" key="1">
    <citation type="journal article" date="2015" name="Nature">
        <title>Complex archaea that bridge the gap between prokaryotes and eukaryotes.</title>
        <authorList>
            <person name="Spang A."/>
            <person name="Saw J.H."/>
            <person name="Jorgensen S.L."/>
            <person name="Zaremba-Niedzwiedzka K."/>
            <person name="Martijn J."/>
            <person name="Lind A.E."/>
            <person name="van Eijk R."/>
            <person name="Schleper C."/>
            <person name="Guy L."/>
            <person name="Ettema T.J."/>
        </authorList>
    </citation>
    <scope>NUCLEOTIDE SEQUENCE</scope>
</reference>
<protein>
    <submittedName>
        <fullName evidence="1">Uncharacterized protein</fullName>
    </submittedName>
</protein>
<name>A0A0F8Y2B9_9ZZZZ</name>
<dbReference type="AlphaFoldDB" id="A0A0F8Y2B9"/>
<feature type="non-terminal residue" evidence="1">
    <location>
        <position position="1"/>
    </location>
</feature>
<organism evidence="1">
    <name type="scientific">marine sediment metagenome</name>
    <dbReference type="NCBI Taxonomy" id="412755"/>
    <lineage>
        <taxon>unclassified sequences</taxon>
        <taxon>metagenomes</taxon>
        <taxon>ecological metagenomes</taxon>
    </lineage>
</organism>
<proteinExistence type="predicted"/>
<accession>A0A0F8Y2B9</accession>
<comment type="caution">
    <text evidence="1">The sequence shown here is derived from an EMBL/GenBank/DDBJ whole genome shotgun (WGS) entry which is preliminary data.</text>
</comment>
<sequence length="375" mass="42693">MVGTSLYIKIDEGFRFLLSSSSQVQALFYEAVDTGINLIFDSNSIQWNLDNFDISSYIPTIQQGDEFLFWFETQDGIGNIVGSMANQLNSRKYKGIYDSQMSGTAGFQWNLGETNIPNPKGILLFGSDDFKHSSINIDISSIALDYDQNKDVERILIYGSDNGITYGPSPLGRAFYSDSNLWSFNWDNDLSGEIPEDYYIKAYVFDKSGEYLTSLYDVKLYDYDLVELISDLVFGDIIDYDPTLSSNIFDFTGTFYLQNTPINLWDTVAKYYDPLASDWIPLYTQPAVIQTAGSYADYTITWDINQDKDFMDLMYNLTYDFLPLKVVDVSSTNIWGSWGVFDVSGEWRPVLILDSASQIDIVIYEFDSVNGWVID</sequence>
<evidence type="ECO:0000313" key="1">
    <source>
        <dbReference type="EMBL" id="KKK67710.1"/>
    </source>
</evidence>
<dbReference type="EMBL" id="LAZR01059474">
    <property type="protein sequence ID" value="KKK67710.1"/>
    <property type="molecule type" value="Genomic_DNA"/>
</dbReference>
<gene>
    <name evidence="1" type="ORF">LCGC14_2951350</name>
</gene>
<feature type="non-terminal residue" evidence="1">
    <location>
        <position position="375"/>
    </location>
</feature>